<dbReference type="Proteomes" id="UP000299102">
    <property type="component" value="Unassembled WGS sequence"/>
</dbReference>
<dbReference type="AlphaFoldDB" id="A0A4C1SWZ1"/>
<keyword evidence="2" id="KW-1185">Reference proteome</keyword>
<dbReference type="OrthoDB" id="6287506at2759"/>
<gene>
    <name evidence="1" type="primary">ana</name>
    <name evidence="1" type="ORF">EVAR_101593_1</name>
</gene>
<evidence type="ECO:0000313" key="2">
    <source>
        <dbReference type="Proteomes" id="UP000299102"/>
    </source>
</evidence>
<organism evidence="1 2">
    <name type="scientific">Eumeta variegata</name>
    <name type="common">Bagworm moth</name>
    <name type="synonym">Eumeta japonica</name>
    <dbReference type="NCBI Taxonomy" id="151549"/>
    <lineage>
        <taxon>Eukaryota</taxon>
        <taxon>Metazoa</taxon>
        <taxon>Ecdysozoa</taxon>
        <taxon>Arthropoda</taxon>
        <taxon>Hexapoda</taxon>
        <taxon>Insecta</taxon>
        <taxon>Pterygota</taxon>
        <taxon>Neoptera</taxon>
        <taxon>Endopterygota</taxon>
        <taxon>Lepidoptera</taxon>
        <taxon>Glossata</taxon>
        <taxon>Ditrysia</taxon>
        <taxon>Tineoidea</taxon>
        <taxon>Psychidae</taxon>
        <taxon>Oiketicinae</taxon>
        <taxon>Eumeta</taxon>
    </lineage>
</organism>
<name>A0A4C1SWZ1_EUMVA</name>
<protein>
    <submittedName>
        <fullName evidence="1">Protein anachronism</fullName>
    </submittedName>
</protein>
<dbReference type="EMBL" id="BGZK01004041">
    <property type="protein sequence ID" value="GBP06476.1"/>
    <property type="molecule type" value="Genomic_DNA"/>
</dbReference>
<reference evidence="1 2" key="1">
    <citation type="journal article" date="2019" name="Commun. Biol.">
        <title>The bagworm genome reveals a unique fibroin gene that provides high tensile strength.</title>
        <authorList>
            <person name="Kono N."/>
            <person name="Nakamura H."/>
            <person name="Ohtoshi R."/>
            <person name="Tomita M."/>
            <person name="Numata K."/>
            <person name="Arakawa K."/>
        </authorList>
    </citation>
    <scope>NUCLEOTIDE SEQUENCE [LARGE SCALE GENOMIC DNA]</scope>
</reference>
<sequence length="245" mass="28207">MALMEHSSWAMPAMVSLPRYHGHFCEKVGQYRTNSALISLPSPHTLHLPPSYTVKMCPQLRVACENSRLPYYFTPRKIANTGKSEEIPKLDNDEMPDDDTAKLKRCAQPNMDAQIRVTVSIVQQTRRNKRGVYERKKRICNTVMMNVSQTGWVEIDIKRAIYIWEETAKQLQQTQQNRSPVLVGWLMIEVHDEEQPLKPGLFFKPPNCNQAGINTQNLRQESNLRPRDCWAGVLSTQPSRRSSTK</sequence>
<comment type="caution">
    <text evidence="1">The sequence shown here is derived from an EMBL/GenBank/DDBJ whole genome shotgun (WGS) entry which is preliminary data.</text>
</comment>
<proteinExistence type="predicted"/>
<evidence type="ECO:0000313" key="1">
    <source>
        <dbReference type="EMBL" id="GBP06476.1"/>
    </source>
</evidence>
<accession>A0A4C1SWZ1</accession>